<sequence length="133" mass="14944">MVKSWTSGPAGRSGEVLVSVTDFTADHLRDMPGIHLAGTRLARLWPGLEGAVGHWLWAEPLRRRCGSVSLWQNGKALRAFVALPEHREIMRTYRNRGTLRSTTWTTRDPELPEVWSQALAFLQGDHGRQPYAG</sequence>
<evidence type="ECO:0000313" key="2">
    <source>
        <dbReference type="Proteomes" id="UP000763557"/>
    </source>
</evidence>
<comment type="caution">
    <text evidence="1">The sequence shown here is derived from an EMBL/GenBank/DDBJ whole genome shotgun (WGS) entry which is preliminary data.</text>
</comment>
<name>A0ABX2FD50_9PSEU</name>
<protein>
    <recommendedName>
        <fullName evidence="3">Monooxygenase</fullName>
    </recommendedName>
</protein>
<dbReference type="Proteomes" id="UP000763557">
    <property type="component" value="Unassembled WGS sequence"/>
</dbReference>
<gene>
    <name evidence="1" type="ORF">GC106_65460</name>
</gene>
<reference evidence="1 2" key="1">
    <citation type="submission" date="2020-01" db="EMBL/GenBank/DDBJ databases">
        <title>Kibdelosporangium persica a novel Actinomycetes from a hot desert in Iran.</title>
        <authorList>
            <person name="Safaei N."/>
            <person name="Zaburannyi N."/>
            <person name="Mueller R."/>
            <person name="Wink J."/>
        </authorList>
    </citation>
    <scope>NUCLEOTIDE SEQUENCE [LARGE SCALE GENOMIC DNA]</scope>
    <source>
        <strain evidence="1 2">4NS15</strain>
    </source>
</reference>
<proteinExistence type="predicted"/>
<dbReference type="SUPFAM" id="SSF54909">
    <property type="entry name" value="Dimeric alpha+beta barrel"/>
    <property type="match status" value="1"/>
</dbReference>
<evidence type="ECO:0000313" key="1">
    <source>
        <dbReference type="EMBL" id="NRN69289.1"/>
    </source>
</evidence>
<organism evidence="1 2">
    <name type="scientific">Kibdelosporangium persicum</name>
    <dbReference type="NCBI Taxonomy" id="2698649"/>
    <lineage>
        <taxon>Bacteria</taxon>
        <taxon>Bacillati</taxon>
        <taxon>Actinomycetota</taxon>
        <taxon>Actinomycetes</taxon>
        <taxon>Pseudonocardiales</taxon>
        <taxon>Pseudonocardiaceae</taxon>
        <taxon>Kibdelosporangium</taxon>
    </lineage>
</organism>
<dbReference type="InterPro" id="IPR011008">
    <property type="entry name" value="Dimeric_a/b-barrel"/>
</dbReference>
<keyword evidence="2" id="KW-1185">Reference proteome</keyword>
<accession>A0ABX2FD50</accession>
<dbReference type="EMBL" id="JAAATY010000026">
    <property type="protein sequence ID" value="NRN69289.1"/>
    <property type="molecule type" value="Genomic_DNA"/>
</dbReference>
<evidence type="ECO:0008006" key="3">
    <source>
        <dbReference type="Google" id="ProtNLM"/>
    </source>
</evidence>